<keyword evidence="2" id="KW-1185">Reference proteome</keyword>
<proteinExistence type="predicted"/>
<accession>A0ACC3SFC4</accession>
<sequence length="527" mass="60128">MDETLTMEQMFSTQRSLLSLLTIFTILLVKHIWNNAPDLSINLEPGTPSGPVQSPDPTPKTVTVPQARPHPIIDKVLYPSDAAYPTRILEAINKPPPANVDNPTKKVAKIDCRDLPNGADVVIVLRTSATTIYQDLPLHQLTTFRCALHFLVFSDVSQRVAEQNVLDVLNIVNKETRNSHPDFEVYRKLQEIAQQGGRMQDLAEEARKLEKWKMLPMIRRTLQLHRTKKWFMFLDADTFVSWPNLLRWIERLNSEDYVYAGMPVFDGERVWADGGSGFLLSRPAARKVADAYPGHLSEWETRTNEISSGDRLLGEVLAEVGVPLLYSSPHVQDRSLASMEWTAMQWCRPAVTLHDVSTEDQDRMWQFEQVWIRQMGAHEPILFADWYANIVDDWMPEMKESWNNSALEWRLDGDGMLSQHAAEENKDVKDAEACRALCEMKQDCLQWLWQPGKCTGSSRIRLGSPADGELRKSGTQESKGLVSGWMIERINRTRTAMELCNSEKQWITNNTDWYEMMAAGTGYPSHG</sequence>
<comment type="caution">
    <text evidence="1">The sequence shown here is derived from an EMBL/GenBank/DDBJ whole genome shotgun (WGS) entry which is preliminary data.</text>
</comment>
<reference evidence="1" key="1">
    <citation type="submission" date="2024-02" db="EMBL/GenBank/DDBJ databases">
        <title>Metagenome Assembled Genome of Zalaria obscura JY119.</title>
        <authorList>
            <person name="Vighnesh L."/>
            <person name="Jagadeeshwari U."/>
            <person name="Venkata Ramana C."/>
            <person name="Sasikala C."/>
        </authorList>
    </citation>
    <scope>NUCLEOTIDE SEQUENCE</scope>
    <source>
        <strain evidence="1">JY119</strain>
    </source>
</reference>
<evidence type="ECO:0000313" key="2">
    <source>
        <dbReference type="Proteomes" id="UP001320706"/>
    </source>
</evidence>
<gene>
    <name evidence="1" type="ORF">M8818_003381</name>
</gene>
<dbReference type="EMBL" id="JAMKPW020000014">
    <property type="protein sequence ID" value="KAK8211414.1"/>
    <property type="molecule type" value="Genomic_DNA"/>
</dbReference>
<name>A0ACC3SFC4_9PEZI</name>
<organism evidence="1 2">
    <name type="scientific">Zalaria obscura</name>
    <dbReference type="NCBI Taxonomy" id="2024903"/>
    <lineage>
        <taxon>Eukaryota</taxon>
        <taxon>Fungi</taxon>
        <taxon>Dikarya</taxon>
        <taxon>Ascomycota</taxon>
        <taxon>Pezizomycotina</taxon>
        <taxon>Dothideomycetes</taxon>
        <taxon>Dothideomycetidae</taxon>
        <taxon>Dothideales</taxon>
        <taxon>Zalariaceae</taxon>
        <taxon>Zalaria</taxon>
    </lineage>
</organism>
<protein>
    <submittedName>
        <fullName evidence="1">Uncharacterized protein</fullName>
    </submittedName>
</protein>
<evidence type="ECO:0000313" key="1">
    <source>
        <dbReference type="EMBL" id="KAK8211414.1"/>
    </source>
</evidence>
<dbReference type="Proteomes" id="UP001320706">
    <property type="component" value="Unassembled WGS sequence"/>
</dbReference>